<keyword evidence="2" id="KW-0472">Membrane</keyword>
<keyword evidence="2" id="KW-1133">Transmembrane helix</keyword>
<dbReference type="RefSeq" id="WP_307148374.1">
    <property type="nucleotide sequence ID" value="NZ_JAUSTU010000001.1"/>
</dbReference>
<feature type="coiled-coil region" evidence="1">
    <location>
        <begin position="280"/>
        <end position="465"/>
    </location>
</feature>
<name>A0ABT9UYH4_9BACL</name>
<feature type="transmembrane region" description="Helical" evidence="2">
    <location>
        <begin position="493"/>
        <end position="511"/>
    </location>
</feature>
<dbReference type="EMBL" id="JAUSTU010000001">
    <property type="protein sequence ID" value="MDQ0153743.1"/>
    <property type="molecule type" value="Genomic_DNA"/>
</dbReference>
<protein>
    <submittedName>
        <fullName evidence="4">Uncharacterized protein YhaN</fullName>
    </submittedName>
</protein>
<evidence type="ECO:0000256" key="2">
    <source>
        <dbReference type="SAM" id="Phobius"/>
    </source>
</evidence>
<dbReference type="Gene3D" id="3.40.50.300">
    <property type="entry name" value="P-loop containing nucleotide triphosphate hydrolases"/>
    <property type="match status" value="2"/>
</dbReference>
<dbReference type="InterPro" id="IPR027417">
    <property type="entry name" value="P-loop_NTPase"/>
</dbReference>
<feature type="domain" description="YhaN AAA" evidence="3">
    <location>
        <begin position="1"/>
        <end position="202"/>
    </location>
</feature>
<proteinExistence type="predicted"/>
<keyword evidence="1" id="KW-0175">Coiled coil</keyword>
<organism evidence="4 5">
    <name type="scientific">Anoxybacillus andreesenii</name>
    <dbReference type="NCBI Taxonomy" id="1325932"/>
    <lineage>
        <taxon>Bacteria</taxon>
        <taxon>Bacillati</taxon>
        <taxon>Bacillota</taxon>
        <taxon>Bacilli</taxon>
        <taxon>Bacillales</taxon>
        <taxon>Anoxybacillaceae</taxon>
        <taxon>Anoxybacillus</taxon>
    </lineage>
</organism>
<dbReference type="PANTHER" id="PTHR41259:SF1">
    <property type="entry name" value="DOUBLE-STRAND BREAK REPAIR RAD50 ATPASE, PUTATIVE-RELATED"/>
    <property type="match status" value="1"/>
</dbReference>
<keyword evidence="5" id="KW-1185">Reference proteome</keyword>
<evidence type="ECO:0000313" key="5">
    <source>
        <dbReference type="Proteomes" id="UP001231362"/>
    </source>
</evidence>
<dbReference type="InterPro" id="IPR038734">
    <property type="entry name" value="YhaN_AAA"/>
</dbReference>
<keyword evidence="2" id="KW-0812">Transmembrane</keyword>
<reference evidence="4 5" key="1">
    <citation type="submission" date="2023-07" db="EMBL/GenBank/DDBJ databases">
        <title>Genomic Encyclopedia of Type Strains, Phase IV (KMG-IV): sequencing the most valuable type-strain genomes for metagenomic binning, comparative biology and taxonomic classification.</title>
        <authorList>
            <person name="Goeker M."/>
        </authorList>
    </citation>
    <scope>NUCLEOTIDE SEQUENCE [LARGE SCALE GENOMIC DNA]</scope>
    <source>
        <strain evidence="4 5">DSM 23948</strain>
    </source>
</reference>
<feature type="coiled-coil region" evidence="1">
    <location>
        <begin position="511"/>
        <end position="545"/>
    </location>
</feature>
<feature type="coiled-coil region" evidence="1">
    <location>
        <begin position="183"/>
        <end position="234"/>
    </location>
</feature>
<dbReference type="Proteomes" id="UP001231362">
    <property type="component" value="Unassembled WGS sequence"/>
</dbReference>
<feature type="coiled-coil region" evidence="1">
    <location>
        <begin position="624"/>
        <end position="815"/>
    </location>
</feature>
<sequence>MKILEIHIYGYGKLEDVRMTNLREFQVFYGENEAGKSTIMSFIHSILFGFPTKQQTELRMEPKKGAKYGGQLVLFFEEQGRVVVERVKGKASGDVKVLFEDGTVGGEEGLQELLLHIDKSLYQAIFSFNLHGLQNVHQLKSEDLGKFLFSTGTIGTERLMTVEQQLQKEIDQLFKPSGRKPLINEKLKEVKSAYEDLKKAEQQNTGYGQLIQRKEELEQLIRLKQEQIHSAQKRIHQLEEWKKLAPIAKERELLKDRIESQSLSFPVDGLSRLDSVHQLLKPLEAQLKVLLDKRDRLEKELEEYRPNEELLEKEALIQHALESLPLYDTLQEEEAEWQSKVEHLLREIEEIKEKLHFPTDESKLEQCDTSIFMAEKTRDAEKKQLRLQEKKLELDDEFVKEKQELEGIEGQIDLLKKELLPDDVREAKKQKLEDFTNKASMERELKNIQDQIDLYQLSAKKAKEQTKQNYYQFLILCSILLIFVGWGMLKTQWLVAFIGGIGFLSLLFFHLKGKQSSNEDLRRKLQALKTQEQSLKEQLNNQDSSAIGLIKEQLTRDSLLQEQLTMLKMKWEQQNAKYDRIIQAFEEWEKEALAHQKLLARLGTELSIPEEIALRNIHSAFLLVKKLKEGYREYQQSKAQLEKKKAARDKIKEAIFTLGKQLGIEEARSVYDQAIQLREILKKELEKKQTFSILRERLEEVLEEMERVNKECSFLLKEREELFQLADVHSEEDFRLLGKEAEKLAEWSNRMEELQKQIDISMLTESEIKEFMAIEDLPFVLEEASAQLKVNINEDEELRQELAEIKHQIALLEEGGRYGELLHQYRQLQSALDIDAKEWVKLSLAKEMLRRTVASFKQERLPTMLKKAEEYLAFLTDGTYIKIFPKGESNGFLIERKDHLLFEANELSQATTEQVYVSLRLALATTIYRKMPFPIIIDDSFVNFDHVRTEKVISLLKTLKENQVLFFTCHLHLLDYFSREDVNILKESIDPPIHSQ</sequence>
<feature type="transmembrane region" description="Helical" evidence="2">
    <location>
        <begin position="470"/>
        <end position="487"/>
    </location>
</feature>
<evidence type="ECO:0000256" key="1">
    <source>
        <dbReference type="SAM" id="Coils"/>
    </source>
</evidence>
<evidence type="ECO:0000313" key="4">
    <source>
        <dbReference type="EMBL" id="MDQ0153743.1"/>
    </source>
</evidence>
<dbReference type="PANTHER" id="PTHR41259">
    <property type="entry name" value="DOUBLE-STRAND BREAK REPAIR RAD50 ATPASE, PUTATIVE-RELATED"/>
    <property type="match status" value="1"/>
</dbReference>
<gene>
    <name evidence="4" type="ORF">J2S07_000041</name>
</gene>
<dbReference type="SUPFAM" id="SSF52540">
    <property type="entry name" value="P-loop containing nucleoside triphosphate hydrolases"/>
    <property type="match status" value="1"/>
</dbReference>
<dbReference type="Pfam" id="PF13514">
    <property type="entry name" value="AAA_27"/>
    <property type="match status" value="1"/>
</dbReference>
<comment type="caution">
    <text evidence="4">The sequence shown here is derived from an EMBL/GenBank/DDBJ whole genome shotgun (WGS) entry which is preliminary data.</text>
</comment>
<evidence type="ECO:0000259" key="3">
    <source>
        <dbReference type="Pfam" id="PF13514"/>
    </source>
</evidence>
<accession>A0ABT9UYH4</accession>